<evidence type="ECO:0000256" key="1">
    <source>
        <dbReference type="SAM" id="MobiDB-lite"/>
    </source>
</evidence>
<feature type="region of interest" description="Disordered" evidence="1">
    <location>
        <begin position="112"/>
        <end position="160"/>
    </location>
</feature>
<organism evidence="2 3">
    <name type="scientific">Acidithiobacillus caldus (strain SM-1)</name>
    <dbReference type="NCBI Taxonomy" id="990288"/>
    <lineage>
        <taxon>Bacteria</taxon>
        <taxon>Pseudomonadati</taxon>
        <taxon>Pseudomonadota</taxon>
        <taxon>Acidithiobacillia</taxon>
        <taxon>Acidithiobacillales</taxon>
        <taxon>Acidithiobacillaceae</taxon>
        <taxon>Acidithiobacillus</taxon>
    </lineage>
</organism>
<dbReference type="AlphaFoldDB" id="F9ZMX7"/>
<feature type="compositionally biased region" description="Basic and acidic residues" evidence="1">
    <location>
        <begin position="130"/>
        <end position="151"/>
    </location>
</feature>
<dbReference type="KEGG" id="acu:Atc_1237"/>
<keyword evidence="3" id="KW-1185">Reference proteome</keyword>
<reference evidence="2 3" key="1">
    <citation type="journal article" date="2011" name="J. Genet. Genomics">
        <title>Unraveling the Acidithiobacillus caldus complete genome and its central metabolisms for carbon assimilation.</title>
        <authorList>
            <person name="You X.Y."/>
            <person name="Guo X."/>
            <person name="Zheng H.J."/>
            <person name="Zhang M.J."/>
            <person name="Liu L.J."/>
            <person name="Zhu Y.Q."/>
            <person name="Zhu B."/>
            <person name="Wang S.Y."/>
            <person name="Zhao G.P."/>
            <person name="Poetsch A."/>
            <person name="Jiang C.Y."/>
            <person name="Liu S.J."/>
        </authorList>
    </citation>
    <scope>NUCLEOTIDE SEQUENCE [LARGE SCALE GENOMIC DNA]</scope>
    <source>
        <strain evidence="2 3">SM-1</strain>
    </source>
</reference>
<dbReference type="Proteomes" id="UP000006135">
    <property type="component" value="Chromosome"/>
</dbReference>
<accession>F9ZMX7</accession>
<evidence type="ECO:0000313" key="3">
    <source>
        <dbReference type="Proteomes" id="UP000006135"/>
    </source>
</evidence>
<dbReference type="EMBL" id="CP002573">
    <property type="protein sequence ID" value="AEK57886.1"/>
    <property type="molecule type" value="Genomic_DNA"/>
</dbReference>
<name>F9ZMX7_ACICS</name>
<sequence>MAEDSACCSVFGVDILFLSTLRVTKQSYGINLLQQGDTRLVSECPYYWLFFYKEFCIEIFLPNLFKIFDVQLCQVNKQNGNNTIKNQPYSKIVMPHLYVVIHAQRIKRSPRDRLNVAPSMNKPKKGPPNKFRERDEHIGEKDGQENDQHESIKKRRNRDQNISRSFTQCRTDFCTHIMLLCMSTVAQ</sequence>
<gene>
    <name evidence="2" type="ordered locus">Atc_1237</name>
</gene>
<dbReference type="HOGENOM" id="CLU_1444785_0_0_6"/>
<proteinExistence type="predicted"/>
<protein>
    <submittedName>
        <fullName evidence="2">Uncharacterized protein</fullName>
    </submittedName>
</protein>
<evidence type="ECO:0000313" key="2">
    <source>
        <dbReference type="EMBL" id="AEK57886.1"/>
    </source>
</evidence>
<dbReference type="STRING" id="990288.Atc_1237"/>